<dbReference type="PANTHER" id="PTHR42827:SF1">
    <property type="entry name" value="IRON-SULFUR CLUSTER-BINDING PROTEIN"/>
    <property type="match status" value="1"/>
</dbReference>
<dbReference type="InterPro" id="IPR017896">
    <property type="entry name" value="4Fe4S_Fe-S-bd"/>
</dbReference>
<organism evidence="5 6">
    <name type="scientific">Alkaliphilus hydrothermalis</name>
    <dbReference type="NCBI Taxonomy" id="1482730"/>
    <lineage>
        <taxon>Bacteria</taxon>
        <taxon>Bacillati</taxon>
        <taxon>Bacillota</taxon>
        <taxon>Clostridia</taxon>
        <taxon>Peptostreptococcales</taxon>
        <taxon>Natronincolaceae</taxon>
        <taxon>Alkaliphilus</taxon>
    </lineage>
</organism>
<dbReference type="InterPro" id="IPR017900">
    <property type="entry name" value="4Fe4S_Fe_S_CS"/>
</dbReference>
<evidence type="ECO:0000256" key="3">
    <source>
        <dbReference type="ARBA" id="ARBA00023014"/>
    </source>
</evidence>
<dbReference type="PANTHER" id="PTHR42827">
    <property type="entry name" value="IRON-SULFUR CLUSTER-BINDING PROTEIN-RELATED"/>
    <property type="match status" value="1"/>
</dbReference>
<evidence type="ECO:0000313" key="6">
    <source>
        <dbReference type="Proteomes" id="UP001314796"/>
    </source>
</evidence>
<keyword evidence="6" id="KW-1185">Reference proteome</keyword>
<keyword evidence="2" id="KW-0408">Iron</keyword>
<evidence type="ECO:0000256" key="1">
    <source>
        <dbReference type="ARBA" id="ARBA00022723"/>
    </source>
</evidence>
<proteinExistence type="predicted"/>
<dbReference type="Proteomes" id="UP001314796">
    <property type="component" value="Unassembled WGS sequence"/>
</dbReference>
<sequence length="350" mass="40373">MKSKEETKFLARLKNFEKEIFWGTENAVIEGFEYFETNEYKQKTGAVQNRAKRLFTNKGFKGCIRLATHMAKRMPSMQRNIKKNYRDMEQYLDALEKGIDTPRTCENVVKAFPNKSIWNDLLQYSWNKHKVIVGFTKVPVEYIFKGKAIPFQYALVFAQEMKKEAIEKAPQLDAGMEVVNVYNSLGIATNDIAEWLKTKYKIIGMANHPLGGLVDFVPLAEKSGLGLIGRNGMLITKKFGPRCRISPIFIDEKLFEFTDTTEHEWIRDFCNRCGSCARSCPVECIYKKPKFVQASSSENTKDRYESYDREKCFLSFSATMGCAICISVCPFSKDPKIYDKMKSKYSLIER</sequence>
<gene>
    <name evidence="5" type="ORF">JOC73_000660</name>
</gene>
<comment type="caution">
    <text evidence="5">The sequence shown here is derived from an EMBL/GenBank/DDBJ whole genome shotgun (WGS) entry which is preliminary data.</text>
</comment>
<dbReference type="PROSITE" id="PS51379">
    <property type="entry name" value="4FE4S_FER_2"/>
    <property type="match status" value="1"/>
</dbReference>
<keyword evidence="1" id="KW-0479">Metal-binding</keyword>
<dbReference type="Pfam" id="PF13484">
    <property type="entry name" value="Fer4_16"/>
    <property type="match status" value="1"/>
</dbReference>
<dbReference type="SUPFAM" id="SSF54862">
    <property type="entry name" value="4Fe-4S ferredoxins"/>
    <property type="match status" value="1"/>
</dbReference>
<evidence type="ECO:0000259" key="4">
    <source>
        <dbReference type="PROSITE" id="PS51379"/>
    </source>
</evidence>
<feature type="domain" description="4Fe-4S ferredoxin-type" evidence="4">
    <location>
        <begin position="261"/>
        <end position="290"/>
    </location>
</feature>
<accession>A0ABS2NMK8</accession>
<keyword evidence="3" id="KW-0411">Iron-sulfur</keyword>
<reference evidence="5 6" key="1">
    <citation type="submission" date="2021-01" db="EMBL/GenBank/DDBJ databases">
        <title>Genomic Encyclopedia of Type Strains, Phase IV (KMG-IV): sequencing the most valuable type-strain genomes for metagenomic binning, comparative biology and taxonomic classification.</title>
        <authorList>
            <person name="Goeker M."/>
        </authorList>
    </citation>
    <scope>NUCLEOTIDE SEQUENCE [LARGE SCALE GENOMIC DNA]</scope>
    <source>
        <strain evidence="5 6">DSM 25890</strain>
    </source>
</reference>
<dbReference type="EMBL" id="JAFBEE010000003">
    <property type="protein sequence ID" value="MBM7614149.1"/>
    <property type="molecule type" value="Genomic_DNA"/>
</dbReference>
<dbReference type="RefSeq" id="WP_204400433.1">
    <property type="nucleotide sequence ID" value="NZ_JAFBEE010000003.1"/>
</dbReference>
<evidence type="ECO:0000256" key="2">
    <source>
        <dbReference type="ARBA" id="ARBA00023004"/>
    </source>
</evidence>
<evidence type="ECO:0000313" key="5">
    <source>
        <dbReference type="EMBL" id="MBM7614149.1"/>
    </source>
</evidence>
<protein>
    <submittedName>
        <fullName evidence="5">Ferredoxin</fullName>
    </submittedName>
</protein>
<name>A0ABS2NMK8_9FIRM</name>
<dbReference type="Gene3D" id="3.30.70.20">
    <property type="match status" value="1"/>
</dbReference>
<dbReference type="PROSITE" id="PS00198">
    <property type="entry name" value="4FE4S_FER_1"/>
    <property type="match status" value="1"/>
</dbReference>